<dbReference type="InterPro" id="IPR032675">
    <property type="entry name" value="LRR_dom_sf"/>
</dbReference>
<name>A0A9P5Y7K4_9AGAR</name>
<dbReference type="SUPFAM" id="SSF52047">
    <property type="entry name" value="RNI-like"/>
    <property type="match status" value="1"/>
</dbReference>
<dbReference type="SUPFAM" id="SSF81383">
    <property type="entry name" value="F-box domain"/>
    <property type="match status" value="1"/>
</dbReference>
<dbReference type="OrthoDB" id="3042049at2759"/>
<reference evidence="1" key="1">
    <citation type="submission" date="2020-11" db="EMBL/GenBank/DDBJ databases">
        <authorList>
            <consortium name="DOE Joint Genome Institute"/>
            <person name="Ahrendt S."/>
            <person name="Riley R."/>
            <person name="Andreopoulos W."/>
            <person name="Labutti K."/>
            <person name="Pangilinan J."/>
            <person name="Ruiz-Duenas F.J."/>
            <person name="Barrasa J.M."/>
            <person name="Sanchez-Garcia M."/>
            <person name="Camarero S."/>
            <person name="Miyauchi S."/>
            <person name="Serrano A."/>
            <person name="Linde D."/>
            <person name="Babiker R."/>
            <person name="Drula E."/>
            <person name="Ayuso-Fernandez I."/>
            <person name="Pacheco R."/>
            <person name="Padilla G."/>
            <person name="Ferreira P."/>
            <person name="Barriuso J."/>
            <person name="Kellner H."/>
            <person name="Castanera R."/>
            <person name="Alfaro M."/>
            <person name="Ramirez L."/>
            <person name="Pisabarro A.G."/>
            <person name="Kuo A."/>
            <person name="Tritt A."/>
            <person name="Lipzen A."/>
            <person name="He G."/>
            <person name="Yan M."/>
            <person name="Ng V."/>
            <person name="Cullen D."/>
            <person name="Martin F."/>
            <person name="Rosso M.-N."/>
            <person name="Henrissat B."/>
            <person name="Hibbett D."/>
            <person name="Martinez A.T."/>
            <person name="Grigoriev I.V."/>
        </authorList>
    </citation>
    <scope>NUCLEOTIDE SEQUENCE</scope>
    <source>
        <strain evidence="1">CBS 247.69</strain>
    </source>
</reference>
<dbReference type="EMBL" id="MU150260">
    <property type="protein sequence ID" value="KAF9463650.1"/>
    <property type="molecule type" value="Genomic_DNA"/>
</dbReference>
<accession>A0A9P5Y7K4</accession>
<gene>
    <name evidence="1" type="ORF">BDZ94DRAFT_594843</name>
</gene>
<dbReference type="Gene3D" id="3.80.10.10">
    <property type="entry name" value="Ribonuclease Inhibitor"/>
    <property type="match status" value="1"/>
</dbReference>
<dbReference type="Gene3D" id="1.20.1280.50">
    <property type="match status" value="1"/>
</dbReference>
<proteinExistence type="predicted"/>
<evidence type="ECO:0008006" key="3">
    <source>
        <dbReference type="Google" id="ProtNLM"/>
    </source>
</evidence>
<comment type="caution">
    <text evidence="1">The sequence shown here is derived from an EMBL/GenBank/DDBJ whole genome shotgun (WGS) entry which is preliminary data.</text>
</comment>
<dbReference type="AlphaFoldDB" id="A0A9P5Y7K4"/>
<dbReference type="Proteomes" id="UP000807353">
    <property type="component" value="Unassembled WGS sequence"/>
</dbReference>
<dbReference type="InterPro" id="IPR036047">
    <property type="entry name" value="F-box-like_dom_sf"/>
</dbReference>
<dbReference type="PANTHER" id="PTHR38926">
    <property type="entry name" value="F-BOX DOMAIN CONTAINING PROTEIN, EXPRESSED"/>
    <property type="match status" value="1"/>
</dbReference>
<protein>
    <recommendedName>
        <fullName evidence="3">F-box domain-containing protein</fullName>
    </recommendedName>
</protein>
<evidence type="ECO:0000313" key="1">
    <source>
        <dbReference type="EMBL" id="KAF9463650.1"/>
    </source>
</evidence>
<keyword evidence="2" id="KW-1185">Reference proteome</keyword>
<evidence type="ECO:0000313" key="2">
    <source>
        <dbReference type="Proteomes" id="UP000807353"/>
    </source>
</evidence>
<organism evidence="1 2">
    <name type="scientific">Collybia nuda</name>
    <dbReference type="NCBI Taxonomy" id="64659"/>
    <lineage>
        <taxon>Eukaryota</taxon>
        <taxon>Fungi</taxon>
        <taxon>Dikarya</taxon>
        <taxon>Basidiomycota</taxon>
        <taxon>Agaricomycotina</taxon>
        <taxon>Agaricomycetes</taxon>
        <taxon>Agaricomycetidae</taxon>
        <taxon>Agaricales</taxon>
        <taxon>Tricholomatineae</taxon>
        <taxon>Clitocybaceae</taxon>
        <taxon>Collybia</taxon>
    </lineage>
</organism>
<dbReference type="PANTHER" id="PTHR38926:SF5">
    <property type="entry name" value="F-BOX AND LEUCINE-RICH REPEAT PROTEIN 6"/>
    <property type="match status" value="1"/>
</dbReference>
<sequence>MMRTNSEPNSIEPRLFDLPNVLGHNDWSLSDAAELEAQHLLATAQHRLALFEAETPPNLAGNAEMRRAVLTEKAQLYRTAIAPHRKLPNEILTEIFFAASGKVTVPVANIDTEPPWTLFRVCKRWREIASTTPKLWTHIRLFYEGKRQDDRWLKMSKTVLARSEGKPMTLRITRERSHRTRHTPLAKVFREIVITNAHRLQEFRIDASGQELIDIFNMASPEWASLRHLVLRCSTKNMAPSGIVRVFENAPHLHTLKSYLKMFSGFGYHFPWAHITKLDMPYSKLHPYAALEILRQCPNIETCLLSFSDDMIYSSHNHIPSTNSPRENQPPITLPALKLLDVNIYKCSNFILFLGPLVLPQLTTLSIDGETVMVPDPWNPEYIPIIARFERLEKISLNISVPSVDIDALIKQITPLLTEFSIPRGDVLSISTLSSIASGELLPNLKKLHCMITDDTPGAHLDMVERRETIEASFQCTNSEATFRREGGEYEVRFKALEESGRLSCYSGHWRKAGG</sequence>